<protein>
    <submittedName>
        <fullName evidence="3">Pilus assembly protein</fullName>
    </submittedName>
</protein>
<dbReference type="EMBL" id="JAUYVI010000006">
    <property type="protein sequence ID" value="MDQ7249902.1"/>
    <property type="molecule type" value="Genomic_DNA"/>
</dbReference>
<accession>A0ABU0YQA2</accession>
<keyword evidence="1" id="KW-0812">Transmembrane</keyword>
<feature type="transmembrane region" description="Helical" evidence="1">
    <location>
        <begin position="26"/>
        <end position="48"/>
    </location>
</feature>
<proteinExistence type="predicted"/>
<evidence type="ECO:0000256" key="1">
    <source>
        <dbReference type="SAM" id="Phobius"/>
    </source>
</evidence>
<dbReference type="Pfam" id="PF07811">
    <property type="entry name" value="TadE"/>
    <property type="match status" value="1"/>
</dbReference>
<gene>
    <name evidence="3" type="ORF">Q8A70_19590</name>
</gene>
<feature type="domain" description="TadE-like" evidence="2">
    <location>
        <begin position="25"/>
        <end position="66"/>
    </location>
</feature>
<reference evidence="4" key="1">
    <citation type="submission" date="2023-08" db="EMBL/GenBank/DDBJ databases">
        <title>Rhodospirillaceae gen. nov., a novel taxon isolated from the Yangtze River Yuezi River estuary sludge.</title>
        <authorList>
            <person name="Ruan L."/>
        </authorList>
    </citation>
    <scope>NUCLEOTIDE SEQUENCE [LARGE SCALE GENOMIC DNA]</scope>
    <source>
        <strain evidence="4">R-7</strain>
    </source>
</reference>
<evidence type="ECO:0000313" key="4">
    <source>
        <dbReference type="Proteomes" id="UP001230156"/>
    </source>
</evidence>
<dbReference type="InterPro" id="IPR012495">
    <property type="entry name" value="TadE-like_dom"/>
</dbReference>
<dbReference type="Proteomes" id="UP001230156">
    <property type="component" value="Unassembled WGS sequence"/>
</dbReference>
<keyword evidence="1" id="KW-1133">Transmembrane helix</keyword>
<comment type="caution">
    <text evidence="3">The sequence shown here is derived from an EMBL/GenBank/DDBJ whole genome shotgun (WGS) entry which is preliminary data.</text>
</comment>
<keyword evidence="1" id="KW-0472">Membrane</keyword>
<organism evidence="3 4">
    <name type="scientific">Dongia sedimenti</name>
    <dbReference type="NCBI Taxonomy" id="3064282"/>
    <lineage>
        <taxon>Bacteria</taxon>
        <taxon>Pseudomonadati</taxon>
        <taxon>Pseudomonadota</taxon>
        <taxon>Alphaproteobacteria</taxon>
        <taxon>Rhodospirillales</taxon>
        <taxon>Dongiaceae</taxon>
        <taxon>Dongia</taxon>
    </lineage>
</organism>
<name>A0ABU0YQA2_9PROT</name>
<sequence>MVGKRTLRSCFCAMGLRRFGAEDRGVAAIEFAMVLPIVVLLMLGCFEVPRYVLVYQRLARTSASVADLVAQADEPISSPQMADIFSAGKMLMQPYDVVTNGEIVVSSINNPAGAGVILTWQRSNGAVTTASKIGVEGAQGNAVKIPTALLPAADQEVLAAEVYFNYVPVFGTRIYQGSELYMVSYSRPRNKNLTTKPAALTPLP</sequence>
<dbReference type="RefSeq" id="WP_379958443.1">
    <property type="nucleotide sequence ID" value="NZ_JAUYVI010000006.1"/>
</dbReference>
<keyword evidence="4" id="KW-1185">Reference proteome</keyword>
<evidence type="ECO:0000313" key="3">
    <source>
        <dbReference type="EMBL" id="MDQ7249902.1"/>
    </source>
</evidence>
<evidence type="ECO:0000259" key="2">
    <source>
        <dbReference type="Pfam" id="PF07811"/>
    </source>
</evidence>